<keyword evidence="8 15" id="KW-0547">Nucleotide-binding</keyword>
<gene>
    <name evidence="17" type="primary">ribF</name>
    <name evidence="17" type="ORF">GH984_08320</name>
</gene>
<dbReference type="EC" id="2.7.7.2" evidence="15"/>
<comment type="pathway">
    <text evidence="3 15">Cofactor biosynthesis; FMN biosynthesis; FMN from riboflavin (ATP route): step 1/1.</text>
</comment>
<evidence type="ECO:0000256" key="12">
    <source>
        <dbReference type="ARBA" id="ARBA00023268"/>
    </source>
</evidence>
<comment type="similarity">
    <text evidence="15">Belongs to the ribF family.</text>
</comment>
<evidence type="ECO:0000256" key="10">
    <source>
        <dbReference type="ARBA" id="ARBA00022827"/>
    </source>
</evidence>
<dbReference type="InterPro" id="IPR023465">
    <property type="entry name" value="Riboflavin_kinase_dom_sf"/>
</dbReference>
<dbReference type="SUPFAM" id="SSF52374">
    <property type="entry name" value="Nucleotidylyl transferase"/>
    <property type="match status" value="1"/>
</dbReference>
<dbReference type="PIRSF" id="PIRSF004491">
    <property type="entry name" value="FAD_Synth"/>
    <property type="match status" value="1"/>
</dbReference>
<dbReference type="NCBIfam" id="NF004163">
    <property type="entry name" value="PRK05627.1-6"/>
    <property type="match status" value="1"/>
</dbReference>
<dbReference type="PANTHER" id="PTHR22749">
    <property type="entry name" value="RIBOFLAVIN KINASE/FMN ADENYLYLTRANSFERASE"/>
    <property type="match status" value="1"/>
</dbReference>
<dbReference type="InterPro" id="IPR015865">
    <property type="entry name" value="Riboflavin_kinase_bac/euk"/>
</dbReference>
<evidence type="ECO:0000256" key="14">
    <source>
        <dbReference type="ARBA" id="ARBA00049494"/>
    </source>
</evidence>
<comment type="catalytic activity">
    <reaction evidence="13 15">
        <text>riboflavin + ATP = FMN + ADP + H(+)</text>
        <dbReference type="Rhea" id="RHEA:14357"/>
        <dbReference type="ChEBI" id="CHEBI:15378"/>
        <dbReference type="ChEBI" id="CHEBI:30616"/>
        <dbReference type="ChEBI" id="CHEBI:57986"/>
        <dbReference type="ChEBI" id="CHEBI:58210"/>
        <dbReference type="ChEBI" id="CHEBI:456216"/>
        <dbReference type="EC" id="2.7.1.26"/>
    </reaction>
</comment>
<dbReference type="InterPro" id="IPR015864">
    <property type="entry name" value="FAD_synthase"/>
</dbReference>
<evidence type="ECO:0000313" key="17">
    <source>
        <dbReference type="EMBL" id="MRH78709.1"/>
    </source>
</evidence>
<reference evidence="17 18" key="1">
    <citation type="submission" date="2019-11" db="EMBL/GenBank/DDBJ databases">
        <authorList>
            <person name="Zhang X.Y."/>
        </authorList>
    </citation>
    <scope>NUCLEOTIDE SEQUENCE [LARGE SCALE GENOMIC DNA]</scope>
    <source>
        <strain evidence="17 18">C176</strain>
    </source>
</reference>
<evidence type="ECO:0000256" key="6">
    <source>
        <dbReference type="ARBA" id="ARBA00022679"/>
    </source>
</evidence>
<keyword evidence="5 15" id="KW-0288">FMN</keyword>
<dbReference type="GO" id="GO:0008531">
    <property type="term" value="F:riboflavin kinase activity"/>
    <property type="evidence" value="ECO:0007669"/>
    <property type="project" value="UniProtKB-UniRule"/>
</dbReference>
<evidence type="ECO:0000259" key="16">
    <source>
        <dbReference type="SMART" id="SM00904"/>
    </source>
</evidence>
<evidence type="ECO:0000313" key="18">
    <source>
        <dbReference type="Proteomes" id="UP000433788"/>
    </source>
</evidence>
<dbReference type="AlphaFoldDB" id="A0A6N7QTH1"/>
<dbReference type="InterPro" id="IPR014729">
    <property type="entry name" value="Rossmann-like_a/b/a_fold"/>
</dbReference>
<protein>
    <recommendedName>
        <fullName evidence="15">Riboflavin biosynthesis protein</fullName>
    </recommendedName>
    <domain>
        <recommendedName>
            <fullName evidence="15">Riboflavin kinase</fullName>
            <ecNumber evidence="15">2.7.1.26</ecNumber>
        </recommendedName>
        <alternativeName>
            <fullName evidence="15">Flavokinase</fullName>
        </alternativeName>
    </domain>
    <domain>
        <recommendedName>
            <fullName evidence="15">FMN adenylyltransferase</fullName>
            <ecNumber evidence="15">2.7.7.2</ecNumber>
        </recommendedName>
        <alternativeName>
            <fullName evidence="15">FAD pyrophosphorylase</fullName>
        </alternativeName>
        <alternativeName>
            <fullName evidence="15">FAD synthase</fullName>
        </alternativeName>
    </domain>
</protein>
<dbReference type="RefSeq" id="WP_153719744.1">
    <property type="nucleotide sequence ID" value="NZ_WJPP01000004.1"/>
</dbReference>
<dbReference type="UniPathway" id="UPA00276">
    <property type="reaction ID" value="UER00406"/>
</dbReference>
<sequence length="317" mass="35185">MELVRGRHNLLARHRPCVATIGNFDGVHRGHGAVLDALHAASRRTGLPATVVVFEPQPREFFTPNSAPGRITRLRDKLRLLDAAGVERTLCLRFDAKLAQLSAEHFIEALLLEELDVRFLMVGDDFRFGHQRRGDFAMLEAASAAHGFELQRMPTVEHAGERVSSTRIRSALAAGNLDLAEALLGRRLRISGRVVRGQALGRELGWPTANLRFGQQPPPMRGIFNVAVHGLGPVRPGVASLGTRPTVNGVETLLETYLLDFQGDIYGRYIEVELLAWQRPETRFESLEILQEKIAADVESARAWFHDHGYLPMTNAG</sequence>
<keyword evidence="18" id="KW-1185">Reference proteome</keyword>
<dbReference type="Pfam" id="PF06574">
    <property type="entry name" value="FAD_syn"/>
    <property type="match status" value="1"/>
</dbReference>
<dbReference type="InterPro" id="IPR023468">
    <property type="entry name" value="Riboflavin_kinase"/>
</dbReference>
<keyword evidence="12" id="KW-0511">Multifunctional enzyme</keyword>
<evidence type="ECO:0000256" key="13">
    <source>
        <dbReference type="ARBA" id="ARBA00047880"/>
    </source>
</evidence>
<keyword evidence="6 15" id="KW-0808">Transferase</keyword>
<dbReference type="Pfam" id="PF01687">
    <property type="entry name" value="Flavokinase"/>
    <property type="match status" value="1"/>
</dbReference>
<dbReference type="InterPro" id="IPR002606">
    <property type="entry name" value="Riboflavin_kinase_bac"/>
</dbReference>
<dbReference type="CDD" id="cd02064">
    <property type="entry name" value="FAD_synthetase_N"/>
    <property type="match status" value="1"/>
</dbReference>
<evidence type="ECO:0000256" key="1">
    <source>
        <dbReference type="ARBA" id="ARBA00002121"/>
    </source>
</evidence>
<keyword evidence="11 15" id="KW-0067">ATP-binding</keyword>
<evidence type="ECO:0000256" key="4">
    <source>
        <dbReference type="ARBA" id="ARBA00022630"/>
    </source>
</evidence>
<keyword evidence="10 15" id="KW-0274">FAD</keyword>
<dbReference type="EMBL" id="WJPP01000004">
    <property type="protein sequence ID" value="MRH78709.1"/>
    <property type="molecule type" value="Genomic_DNA"/>
</dbReference>
<evidence type="ECO:0000256" key="15">
    <source>
        <dbReference type="PIRNR" id="PIRNR004491"/>
    </source>
</evidence>
<dbReference type="EC" id="2.7.1.26" evidence="15"/>
<dbReference type="SUPFAM" id="SSF82114">
    <property type="entry name" value="Riboflavin kinase-like"/>
    <property type="match status" value="1"/>
</dbReference>
<proteinExistence type="inferred from homology"/>
<evidence type="ECO:0000256" key="2">
    <source>
        <dbReference type="ARBA" id="ARBA00004726"/>
    </source>
</evidence>
<feature type="domain" description="Riboflavin kinase" evidence="16">
    <location>
        <begin position="183"/>
        <end position="306"/>
    </location>
</feature>
<dbReference type="GO" id="GO:0003919">
    <property type="term" value="F:FMN adenylyltransferase activity"/>
    <property type="evidence" value="ECO:0007669"/>
    <property type="project" value="UniProtKB-UniRule"/>
</dbReference>
<dbReference type="GO" id="GO:0006747">
    <property type="term" value="P:FAD biosynthetic process"/>
    <property type="evidence" value="ECO:0007669"/>
    <property type="project" value="UniProtKB-UniRule"/>
</dbReference>
<evidence type="ECO:0000256" key="9">
    <source>
        <dbReference type="ARBA" id="ARBA00022777"/>
    </source>
</evidence>
<evidence type="ECO:0000256" key="8">
    <source>
        <dbReference type="ARBA" id="ARBA00022741"/>
    </source>
</evidence>
<dbReference type="GO" id="GO:0009398">
    <property type="term" value="P:FMN biosynthetic process"/>
    <property type="evidence" value="ECO:0007669"/>
    <property type="project" value="UniProtKB-UniRule"/>
</dbReference>
<dbReference type="NCBIfam" id="NF004160">
    <property type="entry name" value="PRK05627.1-3"/>
    <property type="match status" value="1"/>
</dbReference>
<name>A0A6N7QTH1_9GAMM</name>
<comment type="caution">
    <text evidence="17">The sequence shown here is derived from an EMBL/GenBank/DDBJ whole genome shotgun (WGS) entry which is preliminary data.</text>
</comment>
<keyword evidence="7 15" id="KW-0548">Nucleotidyltransferase</keyword>
<dbReference type="PANTHER" id="PTHR22749:SF6">
    <property type="entry name" value="RIBOFLAVIN KINASE"/>
    <property type="match status" value="1"/>
</dbReference>
<dbReference type="SMART" id="SM00904">
    <property type="entry name" value="Flavokinase"/>
    <property type="match status" value="1"/>
</dbReference>
<comment type="catalytic activity">
    <reaction evidence="14 15">
        <text>FMN + ATP + H(+) = FAD + diphosphate</text>
        <dbReference type="Rhea" id="RHEA:17237"/>
        <dbReference type="ChEBI" id="CHEBI:15378"/>
        <dbReference type="ChEBI" id="CHEBI:30616"/>
        <dbReference type="ChEBI" id="CHEBI:33019"/>
        <dbReference type="ChEBI" id="CHEBI:57692"/>
        <dbReference type="ChEBI" id="CHEBI:58210"/>
        <dbReference type="EC" id="2.7.7.2"/>
    </reaction>
</comment>
<comment type="pathway">
    <text evidence="2 15">Cofactor biosynthesis; FAD biosynthesis; FAD from FMN: step 1/1.</text>
</comment>
<dbReference type="FunFam" id="3.40.50.620:FF:000021">
    <property type="entry name" value="Riboflavin biosynthesis protein"/>
    <property type="match status" value="1"/>
</dbReference>
<dbReference type="NCBIfam" id="NF004159">
    <property type="entry name" value="PRK05627.1-2"/>
    <property type="match status" value="1"/>
</dbReference>
<dbReference type="Gene3D" id="2.40.30.30">
    <property type="entry name" value="Riboflavin kinase-like"/>
    <property type="match status" value="1"/>
</dbReference>
<accession>A0A6N7QTH1</accession>
<dbReference type="GO" id="GO:0009231">
    <property type="term" value="P:riboflavin biosynthetic process"/>
    <property type="evidence" value="ECO:0007669"/>
    <property type="project" value="InterPro"/>
</dbReference>
<dbReference type="Proteomes" id="UP000433788">
    <property type="component" value="Unassembled WGS sequence"/>
</dbReference>
<comment type="function">
    <text evidence="1">Catalyzes the phosphorylation of riboflavin to FMN followed by the adenylation of FMN to FAD.</text>
</comment>
<dbReference type="Gene3D" id="3.40.50.620">
    <property type="entry name" value="HUPs"/>
    <property type="match status" value="1"/>
</dbReference>
<keyword evidence="4 15" id="KW-0285">Flavoprotein</keyword>
<organism evidence="17 18">
    <name type="scientific">Spiribacter salilacus</name>
    <dbReference type="NCBI Taxonomy" id="2664894"/>
    <lineage>
        <taxon>Bacteria</taxon>
        <taxon>Pseudomonadati</taxon>
        <taxon>Pseudomonadota</taxon>
        <taxon>Gammaproteobacteria</taxon>
        <taxon>Chromatiales</taxon>
        <taxon>Ectothiorhodospiraceae</taxon>
        <taxon>Spiribacter</taxon>
    </lineage>
</organism>
<keyword evidence="9 15" id="KW-0418">Kinase</keyword>
<evidence type="ECO:0000256" key="5">
    <source>
        <dbReference type="ARBA" id="ARBA00022643"/>
    </source>
</evidence>
<dbReference type="UniPathway" id="UPA00277">
    <property type="reaction ID" value="UER00407"/>
</dbReference>
<evidence type="ECO:0000256" key="11">
    <source>
        <dbReference type="ARBA" id="ARBA00022840"/>
    </source>
</evidence>
<evidence type="ECO:0000256" key="7">
    <source>
        <dbReference type="ARBA" id="ARBA00022695"/>
    </source>
</evidence>
<evidence type="ECO:0000256" key="3">
    <source>
        <dbReference type="ARBA" id="ARBA00005201"/>
    </source>
</evidence>
<dbReference type="NCBIfam" id="TIGR00083">
    <property type="entry name" value="ribF"/>
    <property type="match status" value="1"/>
</dbReference>
<dbReference type="GO" id="GO:0005524">
    <property type="term" value="F:ATP binding"/>
    <property type="evidence" value="ECO:0007669"/>
    <property type="project" value="UniProtKB-UniRule"/>
</dbReference>